<accession>A0A866VST1</accession>
<name>A0A866VST1_9BETA</name>
<feature type="region of interest" description="Disordered" evidence="1">
    <location>
        <begin position="190"/>
        <end position="297"/>
    </location>
</feature>
<sequence>MGEGNNGSSSPGRRSAGVTEMTGESTHLQLYIFQAGARYGRQSLGVPVAPSSSGRGAGSFSISGQCRLGVTTACFGSCPQVTFGILEKMKKFWGGKYSDRKGKSRTIVHPFFRDKSSSGNNNDEDPYEEVRLPMLGGERYTRKPDDQPIFTEALPVCNSPKCTYRRTSPVDEVPLYNTFDYANFNGPSAKARGAVGGDRSPASVEEGSSKEPTEGGESPNGKTSVSTADGHASTGASACGGDTTPSDSHQQPPALPKKKNPPSAAARVAAGALFDPKTDESTSSSNENVGSSEKQPQAVGVYGVTMSALTSRSVCSFMRTRPLPTPPTAAKCFFTPPPLPLKKSAQGKGTKKDETHTKNIKPDSTSSNTATNVGQTKRDKHDDNGGASSVAVATGRQQKKKKKFSFSSSSSDSSVISTGSPGGGAGEGDENNRPMTKELLEFLGENMDTCSIFRNTYHKREYLLPNSGNAALVIMDLRCDHEFFNRVLVSAFHLKDVMIEEEQGGGVIFLGQIRSSDFFNKAIVFVLYGSGCVYLHREGAFFKVGNGIGDLAVRGLMDVVAFATPSCLTNEEVSVLLEDEAIRTGVRAWVLQGERMLMQSARTACKQKMRSGPSCCASDELDRGIKKKLQQTKSCTGEESRMRFFCGPFVSQADVDDDAESNRVIPQYLTGYISYVIRDIKRRSQSETMWNEMEHVGEEAEEMFEHVRKWLLVEVQRHLPTLDLKLLKRQLDSVNGDCHCTMQGSNAHSHMKHVVSTIPYVVYCTCYHHGSNTLSYSAYLAVRSLLVLERLVFACLSWSRLRLKKPVVASKFGKHHKKPHHNPSTASSLYLKPDLPAATTPSGPGKLCSPRVKPKSRSTANLTTAPCEFQLSGRLAELSLTEVSQDVRGEFF</sequence>
<feature type="region of interest" description="Disordered" evidence="1">
    <location>
        <begin position="325"/>
        <end position="433"/>
    </location>
</feature>
<keyword evidence="3" id="KW-1185">Reference proteome</keyword>
<dbReference type="KEGG" id="vg:80541592"/>
<evidence type="ECO:0000313" key="3">
    <source>
        <dbReference type="Proteomes" id="UP001162024"/>
    </source>
</evidence>
<feature type="region of interest" description="Disordered" evidence="1">
    <location>
        <begin position="1"/>
        <end position="21"/>
    </location>
</feature>
<reference evidence="2" key="7">
    <citation type="submission" date="2019-08" db="EMBL/GenBank/DDBJ databases">
        <title>Complete Genome Assembly and Annotation of EEHV3A the First Example of a GC-Branch African Elephant Endotheliotrophic Herpesvirus Associated with Lethal Hemorrhagic Disease.</title>
        <authorList>
            <person name="Tan J."/>
            <person name="Ling P.D."/>
            <person name="Worley K."/>
            <person name="Proudfoot J."/>
            <person name="Bowman M."/>
            <person name="Qin X."/>
            <person name="Latimer E.M."/>
            <person name="Holder K."/>
            <person name="Fayette M."/>
            <person name="Nodolf S."/>
            <person name="Heaggans S.Y."/>
            <person name="Zong J.-C."/>
            <person name="Pearson V.R."/>
            <person name="Hayward G.S."/>
        </authorList>
    </citation>
    <scope>NUCLEOTIDE SEQUENCE</scope>
    <source>
        <strain evidence="2">Nyah NAP97</strain>
    </source>
</reference>
<gene>
    <name evidence="2" type="primary">U14.5</name>
</gene>
<feature type="compositionally biased region" description="Basic and acidic residues" evidence="1">
    <location>
        <begin position="350"/>
        <end position="361"/>
    </location>
</feature>
<dbReference type="Proteomes" id="UP001162024">
    <property type="component" value="Segment"/>
</dbReference>
<reference evidence="2" key="5">
    <citation type="journal article" date="2016" name="MSphere">
        <title>Complete Genome Sequence of Elephant Endotheliotropic Herpesvirus 4, the First Example of a GC-Rich Branch Proboscivirus.</title>
        <authorList>
            <person name="Ling P.D."/>
            <person name="Long S.Y."/>
            <person name="Fuery A."/>
            <person name="Peng R.S."/>
            <person name="Heaggans S.Y."/>
            <person name="Qin X."/>
            <person name="Worley K.C."/>
            <person name="Dugan S."/>
            <person name="Hayward G.S."/>
        </authorList>
    </citation>
    <scope>NUCLEOTIDE SEQUENCE</scope>
    <source>
        <strain evidence="2">Nyah NAP97</strain>
    </source>
</reference>
<evidence type="ECO:0000256" key="1">
    <source>
        <dbReference type="SAM" id="MobiDB-lite"/>
    </source>
</evidence>
<dbReference type="RefSeq" id="YP_010802742.1">
    <property type="nucleotide sequence ID" value="NC_077039.1"/>
</dbReference>
<feature type="compositionally biased region" description="Low complexity" evidence="1">
    <location>
        <begin position="281"/>
        <end position="293"/>
    </location>
</feature>
<reference evidence="2" key="6">
    <citation type="journal article" date="2016" name="MSphere">
        <title>Comparison of the Gene Coding Contents and Other Unusual Features of the GC-Rich and AT-Rich Branch Probosciviruses.</title>
        <authorList>
            <person name="Ling P.D."/>
            <person name="Long S.Y."/>
            <person name="Zong J.C."/>
            <person name="Heaggans S.Y."/>
            <person name="Qin X."/>
            <person name="Hayward G.S."/>
        </authorList>
    </citation>
    <scope>NUCLEOTIDE SEQUENCE</scope>
    <source>
        <strain evidence="2">Nyah NAP97</strain>
    </source>
</reference>
<protein>
    <submittedName>
        <fullName evidence="2">Protein U14.5</fullName>
    </submittedName>
</protein>
<reference evidence="2" key="2">
    <citation type="journal article" date="2013" name="Genome Announc.">
        <title>Complete Genome Sequence of Elephant Endotheliotropic Herpesvirus 1A.</title>
        <authorList>
            <person name="Ling P.D."/>
            <person name="Reid J.G."/>
            <person name="Qin X."/>
            <person name="Muzny D.M."/>
            <person name="Gibbs R."/>
            <person name="Petrosino J."/>
            <person name="Peng R."/>
            <person name="Zong J.C."/>
            <person name="Heaggans S.Y."/>
            <person name="Hayward G.S."/>
        </authorList>
    </citation>
    <scope>NUCLEOTIDE SEQUENCE</scope>
    <source>
        <strain evidence="2">Nyah NAP97</strain>
    </source>
</reference>
<dbReference type="EMBL" id="MN373268">
    <property type="protein sequence ID" value="QOE74408.1"/>
    <property type="molecule type" value="Genomic_DNA"/>
</dbReference>
<organism evidence="2 3">
    <name type="scientific">Elephant endotheliotropic herpesvirus 3A</name>
    <dbReference type="NCBI Taxonomy" id="1329409"/>
    <lineage>
        <taxon>Viruses</taxon>
        <taxon>Duplodnaviria</taxon>
        <taxon>Heunggongvirae</taxon>
        <taxon>Peploviricota</taxon>
        <taxon>Herviviricetes</taxon>
        <taxon>Herpesvirales</taxon>
        <taxon>Orthoherpesviridae</taxon>
        <taxon>Betaherpesvirinae</taxon>
        <taxon>Proboscivirus</taxon>
        <taxon>Elephant endotheliotropic herpesvirus 3</taxon>
    </lineage>
</organism>
<reference evidence="2" key="4">
    <citation type="journal article" date="2016" name="ILAR J">
        <title>Review of Elephant Endotheliotropic Herpesviruses and Acute Hemorrhagic Disease.</title>
        <authorList>
            <person name="Long S.Y."/>
            <person name="Latimer E.M."/>
            <person name="Hayward G.S."/>
        </authorList>
    </citation>
    <scope>NUCLEOTIDE SEQUENCE</scope>
    <source>
        <strain evidence="2">Nyah NAP97</strain>
    </source>
</reference>
<feature type="compositionally biased region" description="Low complexity" evidence="1">
    <location>
        <begin position="405"/>
        <end position="414"/>
    </location>
</feature>
<proteinExistence type="predicted"/>
<dbReference type="GeneID" id="80541592"/>
<reference evidence="2" key="3">
    <citation type="journal article" date="2014" name="J. Virol.">
        <title>Comparative genome analysis of four elephant endotheliotropic herpesviruses, EEHV3, EEHV4, EEHV5, and EEHV6, from cases of hemorrhagic disease or viremia.</title>
        <authorList>
            <person name="Zong JC"/>
            <person name="Latimer EM"/>
            <person name="Long SY"/>
            <person name="Richman LK"/>
            <person name="Heaggans SY"/>
            <person name="Hayward GS."/>
        </authorList>
    </citation>
    <scope>NUCLEOTIDE SEQUENCE</scope>
    <source>
        <strain evidence="2">Nyah NAP97</strain>
    </source>
</reference>
<reference evidence="2" key="1">
    <citation type="journal article" date="2009" name="Vet. Pathol.">
        <title>Clinico-pathologic features of fatal disease attributed to new variants of endotheliotropic herpesviruses in two Asian elephants (Elephas maximus).</title>
        <authorList>
            <person name="Garner M.M."/>
            <person name="Helmick K."/>
            <person name="Ochsenreiter J."/>
            <person name="Richman L.K."/>
            <person name="Latimer E."/>
            <person name="Wise A.G."/>
            <person name="Maes R.K."/>
            <person name="Kiupel M."/>
            <person name="Nordhausen R.W."/>
            <person name="Zong J.C."/>
            <person name="Hayward G.S."/>
        </authorList>
    </citation>
    <scope>NUCLEOTIDE SEQUENCE</scope>
    <source>
        <strain evidence="2">Nyah NAP97</strain>
    </source>
</reference>
<evidence type="ECO:0000313" key="2">
    <source>
        <dbReference type="EMBL" id="QOE74408.1"/>
    </source>
</evidence>
<feature type="compositionally biased region" description="Polar residues" evidence="1">
    <location>
        <begin position="362"/>
        <end position="375"/>
    </location>
</feature>
<feature type="compositionally biased region" description="Low complexity" evidence="1">
    <location>
        <begin position="1"/>
        <end position="15"/>
    </location>
</feature>